<reference evidence="2 3" key="1">
    <citation type="submission" date="2017-09" db="EMBL/GenBank/DDBJ databases">
        <title>Depth-based differentiation of microbial function through sediment-hosted aquifers and enrichment of novel symbionts in the deep terrestrial subsurface.</title>
        <authorList>
            <person name="Probst A.J."/>
            <person name="Ladd B."/>
            <person name="Jarett J.K."/>
            <person name="Geller-Mcgrath D.E."/>
            <person name="Sieber C.M."/>
            <person name="Emerson J.B."/>
            <person name="Anantharaman K."/>
            <person name="Thomas B.C."/>
            <person name="Malmstrom R."/>
            <person name="Stieglmeier M."/>
            <person name="Klingl A."/>
            <person name="Woyke T."/>
            <person name="Ryan C.M."/>
            <person name="Banfield J.F."/>
        </authorList>
    </citation>
    <scope>NUCLEOTIDE SEQUENCE [LARGE SCALE GENOMIC DNA]</scope>
    <source>
        <strain evidence="2">CG17_big_fil_post_rev_8_21_14_2_50_48_46</strain>
    </source>
</reference>
<sequence>MKTYISLFVSLLTFCALVLPAQAESDTWEKYPRLEASLEYGFLGVMSHTIQFSQNNTNFDYVKEGGQDTLFPLPRMSLDLQLDPHQTLVFMYQPLTLSSQAVLSRDIRQDNQTFLRGTPMRFLYDFPFFRGSYLYDFNTDVFEELAVGVSLQLRDAVIEFESLDGKQLVSKTNIGPVPILKFRSRHRINEIWWWGSEIDGFYAPVSYLNGSTNEVIGAILDANLRVGANLSDTYYPYLNLRYLGGGSVGTSEEKGFSGDGYSNNWLHFLIVSVGITAHLF</sequence>
<evidence type="ECO:0000313" key="2">
    <source>
        <dbReference type="EMBL" id="PIW16062.1"/>
    </source>
</evidence>
<dbReference type="EMBL" id="PFFQ01000041">
    <property type="protein sequence ID" value="PIW16062.1"/>
    <property type="molecule type" value="Genomic_DNA"/>
</dbReference>
<protein>
    <submittedName>
        <fullName evidence="2">Uncharacterized protein</fullName>
    </submittedName>
</protein>
<organism evidence="2 3">
    <name type="scientific">bacterium (Candidatus Blackallbacteria) CG17_big_fil_post_rev_8_21_14_2_50_48_46</name>
    <dbReference type="NCBI Taxonomy" id="2014261"/>
    <lineage>
        <taxon>Bacteria</taxon>
        <taxon>Candidatus Blackallbacteria</taxon>
    </lineage>
</organism>
<accession>A0A2M7G3M5</accession>
<gene>
    <name evidence="2" type="ORF">COW36_15225</name>
</gene>
<evidence type="ECO:0000256" key="1">
    <source>
        <dbReference type="SAM" id="SignalP"/>
    </source>
</evidence>
<feature type="chain" id="PRO_5014663283" evidence="1">
    <location>
        <begin position="24"/>
        <end position="280"/>
    </location>
</feature>
<comment type="caution">
    <text evidence="2">The sequence shown here is derived from an EMBL/GenBank/DDBJ whole genome shotgun (WGS) entry which is preliminary data.</text>
</comment>
<dbReference type="AlphaFoldDB" id="A0A2M7G3M5"/>
<proteinExistence type="predicted"/>
<name>A0A2M7G3M5_9BACT</name>
<dbReference type="Proteomes" id="UP000231019">
    <property type="component" value="Unassembled WGS sequence"/>
</dbReference>
<evidence type="ECO:0000313" key="3">
    <source>
        <dbReference type="Proteomes" id="UP000231019"/>
    </source>
</evidence>
<keyword evidence="1" id="KW-0732">Signal</keyword>
<feature type="signal peptide" evidence="1">
    <location>
        <begin position="1"/>
        <end position="23"/>
    </location>
</feature>